<name>A0A951QDJ8_9CYAN</name>
<reference evidence="2" key="2">
    <citation type="journal article" date="2022" name="Microbiol. Resour. Announc.">
        <title>Metagenome Sequencing to Explore Phylogenomics of Terrestrial Cyanobacteria.</title>
        <authorList>
            <person name="Ward R.D."/>
            <person name="Stajich J.E."/>
            <person name="Johansen J.R."/>
            <person name="Huntemann M."/>
            <person name="Clum A."/>
            <person name="Foster B."/>
            <person name="Foster B."/>
            <person name="Roux S."/>
            <person name="Palaniappan K."/>
            <person name="Varghese N."/>
            <person name="Mukherjee S."/>
            <person name="Reddy T.B.K."/>
            <person name="Daum C."/>
            <person name="Copeland A."/>
            <person name="Chen I.A."/>
            <person name="Ivanova N.N."/>
            <person name="Kyrpides N.C."/>
            <person name="Shapiro N."/>
            <person name="Eloe-Fadrosh E.A."/>
            <person name="Pietrasiak N."/>
        </authorList>
    </citation>
    <scope>NUCLEOTIDE SEQUENCE</scope>
    <source>
        <strain evidence="2">UHER 2000/2452</strain>
    </source>
</reference>
<dbReference type="AlphaFoldDB" id="A0A951QDJ8"/>
<sequence>MAMIEVFVILQVVVSSVSGEAADRVRTHFEVTAALPPRILIVQIPIADLTALQELDGVAAVATNSDQLNVTPPLSETERLFIAGWMARGVKSGPRAGDGQAWDAPGFVPPDGQRR</sequence>
<dbReference type="EMBL" id="JAHHHD010000014">
    <property type="protein sequence ID" value="MBW4659775.1"/>
    <property type="molecule type" value="Genomic_DNA"/>
</dbReference>
<feature type="region of interest" description="Disordered" evidence="1">
    <location>
        <begin position="91"/>
        <end position="115"/>
    </location>
</feature>
<accession>A0A951QDJ8</accession>
<reference evidence="2" key="1">
    <citation type="submission" date="2021-05" db="EMBL/GenBank/DDBJ databases">
        <authorList>
            <person name="Pietrasiak N."/>
            <person name="Ward R."/>
            <person name="Stajich J.E."/>
            <person name="Kurbessoian T."/>
        </authorList>
    </citation>
    <scope>NUCLEOTIDE SEQUENCE</scope>
    <source>
        <strain evidence="2">UHER 2000/2452</strain>
    </source>
</reference>
<protein>
    <submittedName>
        <fullName evidence="2">Uncharacterized protein</fullName>
    </submittedName>
</protein>
<organism evidence="2 3">
    <name type="scientific">Drouetiella hepatica Uher 2000/2452</name>
    <dbReference type="NCBI Taxonomy" id="904376"/>
    <lineage>
        <taxon>Bacteria</taxon>
        <taxon>Bacillati</taxon>
        <taxon>Cyanobacteriota</taxon>
        <taxon>Cyanophyceae</taxon>
        <taxon>Oculatellales</taxon>
        <taxon>Oculatellaceae</taxon>
        <taxon>Drouetiella</taxon>
    </lineage>
</organism>
<comment type="caution">
    <text evidence="2">The sequence shown here is derived from an EMBL/GenBank/DDBJ whole genome shotgun (WGS) entry which is preliminary data.</text>
</comment>
<evidence type="ECO:0000256" key="1">
    <source>
        <dbReference type="SAM" id="MobiDB-lite"/>
    </source>
</evidence>
<evidence type="ECO:0000313" key="2">
    <source>
        <dbReference type="EMBL" id="MBW4659775.1"/>
    </source>
</evidence>
<gene>
    <name evidence="2" type="ORF">KME15_13945</name>
</gene>
<proteinExistence type="predicted"/>
<dbReference type="Proteomes" id="UP000757435">
    <property type="component" value="Unassembled WGS sequence"/>
</dbReference>
<evidence type="ECO:0000313" key="3">
    <source>
        <dbReference type="Proteomes" id="UP000757435"/>
    </source>
</evidence>